<dbReference type="Pfam" id="PF00211">
    <property type="entry name" value="Guanylate_cyc"/>
    <property type="match status" value="1"/>
</dbReference>
<dbReference type="SUPFAM" id="SSF55073">
    <property type="entry name" value="Nucleotide cyclase"/>
    <property type="match status" value="1"/>
</dbReference>
<dbReference type="InterPro" id="IPR050401">
    <property type="entry name" value="Cyclic_nucleotide_synthase"/>
</dbReference>
<keyword evidence="10" id="KW-1185">Reference proteome</keyword>
<dbReference type="PROSITE" id="PS50125">
    <property type="entry name" value="GUANYLATE_CYCLASE_2"/>
    <property type="match status" value="1"/>
</dbReference>
<dbReference type="VEuPathDB" id="TrichDB:TVAG_302910"/>
<dbReference type="GO" id="GO:0007168">
    <property type="term" value="P:receptor guanylyl cyclase signaling pathway"/>
    <property type="evidence" value="ECO:0000318"/>
    <property type="project" value="GO_Central"/>
</dbReference>
<keyword evidence="5 7" id="KW-0472">Membrane</keyword>
<evidence type="ECO:0000256" key="5">
    <source>
        <dbReference type="ARBA" id="ARBA00023136"/>
    </source>
</evidence>
<feature type="transmembrane region" description="Helical" evidence="7">
    <location>
        <begin position="109"/>
        <end position="134"/>
    </location>
</feature>
<dbReference type="OrthoDB" id="60033at2759"/>
<dbReference type="EMBL" id="DS113928">
    <property type="protein sequence ID" value="EAX93151.1"/>
    <property type="molecule type" value="Genomic_DNA"/>
</dbReference>
<dbReference type="eggNOG" id="KOG1023">
    <property type="taxonomic scope" value="Eukaryota"/>
</dbReference>
<dbReference type="KEGG" id="tva:4753082"/>
<dbReference type="PANTHER" id="PTHR11920:SF335">
    <property type="entry name" value="GUANYLATE CYCLASE"/>
    <property type="match status" value="1"/>
</dbReference>
<dbReference type="CDD" id="cd07302">
    <property type="entry name" value="CHD"/>
    <property type="match status" value="1"/>
</dbReference>
<dbReference type="GO" id="GO:0005886">
    <property type="term" value="C:plasma membrane"/>
    <property type="evidence" value="ECO:0000318"/>
    <property type="project" value="GO_Central"/>
</dbReference>
<evidence type="ECO:0000313" key="9">
    <source>
        <dbReference type="EMBL" id="EAX93151.1"/>
    </source>
</evidence>
<dbReference type="InterPro" id="IPR029787">
    <property type="entry name" value="Nucleotide_cyclase"/>
</dbReference>
<dbReference type="PANTHER" id="PTHR11920">
    <property type="entry name" value="GUANYLYL CYCLASE"/>
    <property type="match status" value="1"/>
</dbReference>
<evidence type="ECO:0000256" key="7">
    <source>
        <dbReference type="SAM" id="Phobius"/>
    </source>
</evidence>
<dbReference type="GO" id="GO:0004383">
    <property type="term" value="F:guanylate cyclase activity"/>
    <property type="evidence" value="ECO:0000318"/>
    <property type="project" value="GO_Central"/>
</dbReference>
<dbReference type="InParanoid" id="A2FPM7"/>
<evidence type="ECO:0000256" key="4">
    <source>
        <dbReference type="ARBA" id="ARBA00022989"/>
    </source>
</evidence>
<evidence type="ECO:0000256" key="6">
    <source>
        <dbReference type="ARBA" id="ARBA00023239"/>
    </source>
</evidence>
<gene>
    <name evidence="9" type="ORF">TVAG_302910</name>
</gene>
<dbReference type="GO" id="GO:0035556">
    <property type="term" value="P:intracellular signal transduction"/>
    <property type="evidence" value="ECO:0007669"/>
    <property type="project" value="InterPro"/>
</dbReference>
<keyword evidence="6" id="KW-0456">Lyase</keyword>
<dbReference type="AlphaFoldDB" id="A2FPM7"/>
<dbReference type="SMR" id="A2FPM7"/>
<keyword evidence="4 7" id="KW-1133">Transmembrane helix</keyword>
<keyword evidence="3" id="KW-0547">Nucleotide-binding</keyword>
<dbReference type="GO" id="GO:0001653">
    <property type="term" value="F:peptide receptor activity"/>
    <property type="evidence" value="ECO:0000318"/>
    <property type="project" value="GO_Central"/>
</dbReference>
<dbReference type="Gene3D" id="3.30.70.1230">
    <property type="entry name" value="Nucleotide cyclase"/>
    <property type="match status" value="1"/>
</dbReference>
<evidence type="ECO:0000256" key="1">
    <source>
        <dbReference type="ARBA" id="ARBA00004370"/>
    </source>
</evidence>
<reference evidence="9" key="1">
    <citation type="submission" date="2006-10" db="EMBL/GenBank/DDBJ databases">
        <authorList>
            <person name="Amadeo P."/>
            <person name="Zhao Q."/>
            <person name="Wortman J."/>
            <person name="Fraser-Liggett C."/>
            <person name="Carlton J."/>
        </authorList>
    </citation>
    <scope>NUCLEOTIDE SEQUENCE</scope>
    <source>
        <strain evidence="9">G3</strain>
    </source>
</reference>
<evidence type="ECO:0000259" key="8">
    <source>
        <dbReference type="PROSITE" id="PS50125"/>
    </source>
</evidence>
<feature type="transmembrane region" description="Helical" evidence="7">
    <location>
        <begin position="314"/>
        <end position="337"/>
    </location>
</feature>
<proteinExistence type="predicted"/>
<keyword evidence="2 7" id="KW-0812">Transmembrane</keyword>
<dbReference type="VEuPathDB" id="TrichDB:TVAGG3_0880410"/>
<dbReference type="Proteomes" id="UP000001542">
    <property type="component" value="Unassembled WGS sequence"/>
</dbReference>
<dbReference type="STRING" id="5722.A2FPM7"/>
<evidence type="ECO:0000256" key="2">
    <source>
        <dbReference type="ARBA" id="ARBA00022692"/>
    </source>
</evidence>
<evidence type="ECO:0000256" key="3">
    <source>
        <dbReference type="ARBA" id="ARBA00022741"/>
    </source>
</evidence>
<name>A2FPM7_TRIV3</name>
<dbReference type="GO" id="GO:0006182">
    <property type="term" value="P:cGMP biosynthetic process"/>
    <property type="evidence" value="ECO:0000318"/>
    <property type="project" value="GO_Central"/>
</dbReference>
<protein>
    <submittedName>
        <fullName evidence="9">Adenylate and Guanylate cyclase catalytic domain containing protein</fullName>
    </submittedName>
</protein>
<reference evidence="9" key="2">
    <citation type="journal article" date="2007" name="Science">
        <title>Draft genome sequence of the sexually transmitted pathogen Trichomonas vaginalis.</title>
        <authorList>
            <person name="Carlton J.M."/>
            <person name="Hirt R.P."/>
            <person name="Silva J.C."/>
            <person name="Delcher A.L."/>
            <person name="Schatz M."/>
            <person name="Zhao Q."/>
            <person name="Wortman J.R."/>
            <person name="Bidwell S.L."/>
            <person name="Alsmark U.C.M."/>
            <person name="Besteiro S."/>
            <person name="Sicheritz-Ponten T."/>
            <person name="Noel C.J."/>
            <person name="Dacks J.B."/>
            <person name="Foster P.G."/>
            <person name="Simillion C."/>
            <person name="Van de Peer Y."/>
            <person name="Miranda-Saavedra D."/>
            <person name="Barton G.J."/>
            <person name="Westrop G.D."/>
            <person name="Mueller S."/>
            <person name="Dessi D."/>
            <person name="Fiori P.L."/>
            <person name="Ren Q."/>
            <person name="Paulsen I."/>
            <person name="Zhang H."/>
            <person name="Bastida-Corcuera F.D."/>
            <person name="Simoes-Barbosa A."/>
            <person name="Brown M.T."/>
            <person name="Hayes R.D."/>
            <person name="Mukherjee M."/>
            <person name="Okumura C.Y."/>
            <person name="Schneider R."/>
            <person name="Smith A.J."/>
            <person name="Vanacova S."/>
            <person name="Villalvazo M."/>
            <person name="Haas B.J."/>
            <person name="Pertea M."/>
            <person name="Feldblyum T.V."/>
            <person name="Utterback T.R."/>
            <person name="Shu C.L."/>
            <person name="Osoegawa K."/>
            <person name="de Jong P.J."/>
            <person name="Hrdy I."/>
            <person name="Horvathova L."/>
            <person name="Zubacova Z."/>
            <person name="Dolezal P."/>
            <person name="Malik S.B."/>
            <person name="Logsdon J.M. Jr."/>
            <person name="Henze K."/>
            <person name="Gupta A."/>
            <person name="Wang C.C."/>
            <person name="Dunne R.L."/>
            <person name="Upcroft J.A."/>
            <person name="Upcroft P."/>
            <person name="White O."/>
            <person name="Salzberg S.L."/>
            <person name="Tang P."/>
            <person name="Chiu C.-H."/>
            <person name="Lee Y.-S."/>
            <person name="Embley T.M."/>
            <person name="Coombs G.H."/>
            <person name="Mottram J.C."/>
            <person name="Tachezy J."/>
            <person name="Fraser-Liggett C.M."/>
            <person name="Johnson P.J."/>
        </authorList>
    </citation>
    <scope>NUCLEOTIDE SEQUENCE [LARGE SCALE GENOMIC DNA]</scope>
    <source>
        <strain evidence="9">G3</strain>
    </source>
</reference>
<dbReference type="SMART" id="SM00044">
    <property type="entry name" value="CYCc"/>
    <property type="match status" value="1"/>
</dbReference>
<evidence type="ECO:0000313" key="10">
    <source>
        <dbReference type="Proteomes" id="UP000001542"/>
    </source>
</evidence>
<sequence>MYDDINSKNKIFFWCIIGVAIFLLLVFVAIIAISWKRLNNDKTAIYKTLMSLPKNVVSSINENLRQLQKNTDLGGTKTQQSEGERNKQEENLLKIFVTASDSSGTVGDFAQLAIAFVFIMLCSIAYTTILFLLYEKIGTLIKENAPQANNMFGTASYITLLALSVNQIIGVANGHPAVESDFILGLTTQANTVLQTMYVYYNKIRFGDGESLPFPHFETLATKAIENAGCNITKPPANLTEVLACYSPDIIVRYLSPLMHRIVDPINATSGLIKASDRQDVFWVLTAYRLFDDFFYPGAQQISSSLDSGINHEITFSGILTLVFIILILITIGVIIYKLHMIDKKLRFTLGLLLSCNPSTVMQNSQIVSILTGNFSKTSTDTATRDAQFYKLLVQDMQDSVIVTNQQFEIVSWNKASSAIFDVDFTKNNNFQQLLTSSEFSGDVTALFDATSKTGKTEIKYNHKNDTKVLNIQANSFGSNVVFTTQNVTQNFMYNKLIAEERAKSDTLLASILPASLVPRVQRGEKNISFAVPSASVVFIDIVEFTPWCGSNDAKTVMGTLNIIFQYFDAIVNSQQVMQRMKCIGDCYMAAGGIFAEVSNAVQNAKEAVDFGLQALDAVERVDKEQNQKLRIRVGVNVGGPLVAGVLGTEKPTFEIFGPVIVMAQQMEHNGVPMKVHISRAVYELIYGGQYKIEERGEIQIKQGRVVTYLVSR</sequence>
<comment type="subcellular location">
    <subcellularLocation>
        <location evidence="1">Membrane</location>
    </subcellularLocation>
</comment>
<feature type="domain" description="Guanylate cyclase" evidence="8">
    <location>
        <begin position="536"/>
        <end position="668"/>
    </location>
</feature>
<dbReference type="RefSeq" id="XP_001306081.1">
    <property type="nucleotide sequence ID" value="XM_001306080.1"/>
</dbReference>
<dbReference type="InterPro" id="IPR001054">
    <property type="entry name" value="A/G_cyclase"/>
</dbReference>
<feature type="transmembrane region" description="Helical" evidence="7">
    <location>
        <begin position="12"/>
        <end position="35"/>
    </location>
</feature>
<dbReference type="GO" id="GO:0000166">
    <property type="term" value="F:nucleotide binding"/>
    <property type="evidence" value="ECO:0007669"/>
    <property type="project" value="UniProtKB-KW"/>
</dbReference>
<organism evidence="9 10">
    <name type="scientific">Trichomonas vaginalis (strain ATCC PRA-98 / G3)</name>
    <dbReference type="NCBI Taxonomy" id="412133"/>
    <lineage>
        <taxon>Eukaryota</taxon>
        <taxon>Metamonada</taxon>
        <taxon>Parabasalia</taxon>
        <taxon>Trichomonadida</taxon>
        <taxon>Trichomonadidae</taxon>
        <taxon>Trichomonas</taxon>
    </lineage>
</organism>
<accession>A2FPM7</accession>